<dbReference type="InterPro" id="IPR011990">
    <property type="entry name" value="TPR-like_helical_dom_sf"/>
</dbReference>
<feature type="domain" description="SusD-like N-terminal" evidence="8">
    <location>
        <begin position="22"/>
        <end position="221"/>
    </location>
</feature>
<comment type="similarity">
    <text evidence="2">Belongs to the SusD family.</text>
</comment>
<keyword evidence="3" id="KW-0732">Signal</keyword>
<keyword evidence="10" id="KW-1185">Reference proteome</keyword>
<dbReference type="SUPFAM" id="SSF48452">
    <property type="entry name" value="TPR-like"/>
    <property type="match status" value="1"/>
</dbReference>
<keyword evidence="5" id="KW-0998">Cell outer membrane</keyword>
<gene>
    <name evidence="9" type="ORF">ACFSQ3_07275</name>
</gene>
<evidence type="ECO:0000256" key="3">
    <source>
        <dbReference type="ARBA" id="ARBA00022729"/>
    </source>
</evidence>
<comment type="caution">
    <text evidence="9">The sequence shown here is derived from an EMBL/GenBank/DDBJ whole genome shotgun (WGS) entry which is preliminary data.</text>
</comment>
<protein>
    <submittedName>
        <fullName evidence="9">RagB/SusD family nutrient uptake outer membrane protein</fullName>
    </submittedName>
</protein>
<evidence type="ECO:0000256" key="1">
    <source>
        <dbReference type="ARBA" id="ARBA00004442"/>
    </source>
</evidence>
<evidence type="ECO:0000256" key="5">
    <source>
        <dbReference type="ARBA" id="ARBA00023237"/>
    </source>
</evidence>
<proteinExistence type="inferred from homology"/>
<keyword evidence="4" id="KW-0472">Membrane</keyword>
<dbReference type="EMBL" id="JBHUMA010000006">
    <property type="protein sequence ID" value="MFD2598749.1"/>
    <property type="molecule type" value="Genomic_DNA"/>
</dbReference>
<dbReference type="InterPro" id="IPR033985">
    <property type="entry name" value="SusD-like_N"/>
</dbReference>
<dbReference type="RefSeq" id="WP_380868878.1">
    <property type="nucleotide sequence ID" value="NZ_JBHUMA010000006.1"/>
</dbReference>
<dbReference type="Pfam" id="PF07980">
    <property type="entry name" value="SusD_RagB"/>
    <property type="match status" value="1"/>
</dbReference>
<dbReference type="InterPro" id="IPR012944">
    <property type="entry name" value="SusD_RagB_dom"/>
</dbReference>
<feature type="coiled-coil region" evidence="6">
    <location>
        <begin position="177"/>
        <end position="211"/>
    </location>
</feature>
<evidence type="ECO:0000256" key="4">
    <source>
        <dbReference type="ARBA" id="ARBA00023136"/>
    </source>
</evidence>
<evidence type="ECO:0000313" key="9">
    <source>
        <dbReference type="EMBL" id="MFD2598749.1"/>
    </source>
</evidence>
<evidence type="ECO:0000259" key="8">
    <source>
        <dbReference type="Pfam" id="PF14322"/>
    </source>
</evidence>
<reference evidence="10" key="1">
    <citation type="journal article" date="2019" name="Int. J. Syst. Evol. Microbiol.">
        <title>The Global Catalogue of Microorganisms (GCM) 10K type strain sequencing project: providing services to taxonomists for standard genome sequencing and annotation.</title>
        <authorList>
            <consortium name="The Broad Institute Genomics Platform"/>
            <consortium name="The Broad Institute Genome Sequencing Center for Infectious Disease"/>
            <person name="Wu L."/>
            <person name="Ma J."/>
        </authorList>
    </citation>
    <scope>NUCLEOTIDE SEQUENCE [LARGE SCALE GENOMIC DNA]</scope>
    <source>
        <strain evidence="10">KCTC 42248</strain>
    </source>
</reference>
<keyword evidence="6" id="KW-0175">Coiled coil</keyword>
<organism evidence="9 10">
    <name type="scientific">Sphingobacterium corticis</name>
    <dbReference type="NCBI Taxonomy" id="1812823"/>
    <lineage>
        <taxon>Bacteria</taxon>
        <taxon>Pseudomonadati</taxon>
        <taxon>Bacteroidota</taxon>
        <taxon>Sphingobacteriia</taxon>
        <taxon>Sphingobacteriales</taxon>
        <taxon>Sphingobacteriaceae</taxon>
        <taxon>Sphingobacterium</taxon>
    </lineage>
</organism>
<dbReference type="Gene3D" id="1.25.40.390">
    <property type="match status" value="1"/>
</dbReference>
<evidence type="ECO:0000256" key="2">
    <source>
        <dbReference type="ARBA" id="ARBA00006275"/>
    </source>
</evidence>
<name>A0ABW5NHZ5_9SPHI</name>
<feature type="domain" description="RagB/SusD" evidence="7">
    <location>
        <begin position="335"/>
        <end position="425"/>
    </location>
</feature>
<accession>A0ABW5NHZ5</accession>
<evidence type="ECO:0000259" key="7">
    <source>
        <dbReference type="Pfam" id="PF07980"/>
    </source>
</evidence>
<evidence type="ECO:0000313" key="10">
    <source>
        <dbReference type="Proteomes" id="UP001597393"/>
    </source>
</evidence>
<sequence>MKFINYIILLIFSISITSCESFLDVAPKDSVSDDVTIVDRSSAETAVRGIYSALRSDGYYGYSFQILGFFSADNIVYTGSQTVHQTLTNHSVRSDLAVLATVWNQIYHTINRTNHVIAKVPGLPITTDFTQQINDQLTGEAYFVRGLAYFDLARTWGGVQLVLEPTSSANSLPTLPRSSLQETYAQVLSDLKRAEELLPETTNRIRATKKTARALLARFYLYQQNWEEAIRYASYLISDQANYTLVAPYQSFYANNASNTQETVFELFYDVNNTNNQAGQWLASANGGTAWIRPSSKIFDLLNNPQIGGDRAALVYKTSTATDPNVLIGNLYYRVNRTDPAFLIRTAELYLIRSEALAQRNGAGDLAASLSDLNAVRSRANIPLLTNITSSTELLLHIERENQVEFALENHRWYDLVRTGRAQEVLNITDQNRLLLPIPFAQLAIDPSLEQNPGLD</sequence>
<evidence type="ECO:0000256" key="6">
    <source>
        <dbReference type="SAM" id="Coils"/>
    </source>
</evidence>
<comment type="subcellular location">
    <subcellularLocation>
        <location evidence="1">Cell outer membrane</location>
    </subcellularLocation>
</comment>
<dbReference type="CDD" id="cd08977">
    <property type="entry name" value="SusD"/>
    <property type="match status" value="1"/>
</dbReference>
<dbReference type="Pfam" id="PF14322">
    <property type="entry name" value="SusD-like_3"/>
    <property type="match status" value="1"/>
</dbReference>
<dbReference type="Proteomes" id="UP001597393">
    <property type="component" value="Unassembled WGS sequence"/>
</dbReference>
<dbReference type="PROSITE" id="PS51257">
    <property type="entry name" value="PROKAR_LIPOPROTEIN"/>
    <property type="match status" value="1"/>
</dbReference>